<proteinExistence type="predicted"/>
<keyword evidence="2" id="KW-1185">Reference proteome</keyword>
<dbReference type="EMBL" id="JACJST010000019">
    <property type="protein sequence ID" value="MBD2569902.1"/>
    <property type="molecule type" value="Genomic_DNA"/>
</dbReference>
<accession>A0ABR8FL62</accession>
<gene>
    <name evidence="1" type="ORF">H6G59_18780</name>
</gene>
<dbReference type="Gene3D" id="1.25.40.10">
    <property type="entry name" value="Tetratricopeptide repeat domain"/>
    <property type="match status" value="1"/>
</dbReference>
<name>A0ABR8FL62_9NOST</name>
<evidence type="ECO:0000313" key="2">
    <source>
        <dbReference type="Proteomes" id="UP000640531"/>
    </source>
</evidence>
<dbReference type="SUPFAM" id="SSF48452">
    <property type="entry name" value="TPR-like"/>
    <property type="match status" value="1"/>
</dbReference>
<dbReference type="InterPro" id="IPR011990">
    <property type="entry name" value="TPR-like_helical_dom_sf"/>
</dbReference>
<reference evidence="1 2" key="1">
    <citation type="journal article" date="2020" name="ISME J.">
        <title>Comparative genomics reveals insights into cyanobacterial evolution and habitat adaptation.</title>
        <authorList>
            <person name="Chen M.Y."/>
            <person name="Teng W.K."/>
            <person name="Zhao L."/>
            <person name="Hu C.X."/>
            <person name="Zhou Y.K."/>
            <person name="Han B.P."/>
            <person name="Song L.R."/>
            <person name="Shu W.S."/>
        </authorList>
    </citation>
    <scope>NUCLEOTIDE SEQUENCE [LARGE SCALE GENOMIC DNA]</scope>
    <source>
        <strain evidence="1 2">FACHB-196</strain>
    </source>
</reference>
<organism evidence="1 2">
    <name type="scientific">Anabaena lutea FACHB-196</name>
    <dbReference type="NCBI Taxonomy" id="2692881"/>
    <lineage>
        <taxon>Bacteria</taxon>
        <taxon>Bacillati</taxon>
        <taxon>Cyanobacteriota</taxon>
        <taxon>Cyanophyceae</taxon>
        <taxon>Nostocales</taxon>
        <taxon>Nostocaceae</taxon>
        <taxon>Anabaena</taxon>
    </lineage>
</organism>
<sequence>MSLLDSIKETSQKAEKLAQHKQLREAITVAQTALAVWAEKPAFWERWLGKLFIGNLVDKLEQQLEDWRKQVAQADNLAHQAQLILQRDHGDPLETQALSSAIALYHLHNRILHDKQVSLAIQNSQQELEKREQFQVLVKQAQSQAENRYFINALTTYQEAEKLYSTDLIKQAISDIQIQVHQEEIYTSSLEKAKQAVSEGRLRGAIALLDFSLTNFPRSDGINLLKNIKSIVQGRELFRQGLAAEKAGYLPTAKSLYENAKSLLPDFTDCQIRLGLVAIKMQDWENALSHLQGLSGQQAAYLRGFALAQQANLQSAYREWQDVSAVSITEQREIIKRIAQHQRLLSLQNIEELVKAENLAAAKIASTEYIQKFGANSVVEVNLQEHIQPSLEAAVWKDSDWTNIANGMKNIWIANPNITTLHNWTVATYYYSQTNSDKLLDLIISLSTAIANLTTDPTLEDVPWLGNKAVDFTSISLELKRRLEAAIDNIKNTNIENYEAYLNLRDYYRWELVALRFMGEPANSGMQVNDVFITPGCYQKFSSHWQNIIIDKIHSSQKILRSLYTPWGLAVAACLEGDSQRAIEIKPTTPPTNEIEQFAFNFMAYYQGCYYLQQQKWQLAILPLQDAKAEIQDNQDWQKEIDRLFSLQRQTISEFSEHLKFAQFWYDIFSSNAAKSYLAEYKAEEIRKQLINEEITAVKALEKLQEIKNIDDSNPVVISMIEKVEFNQDLEAIEQLFHQNRFEEMVSNAKKSRYDRVRYIVAELFIDLLINGIKNDTLTDGEAMLNLGRWAYEICPDEPAFQEIYRSLRLC</sequence>
<evidence type="ECO:0000313" key="1">
    <source>
        <dbReference type="EMBL" id="MBD2569902.1"/>
    </source>
</evidence>
<dbReference type="Proteomes" id="UP000640531">
    <property type="component" value="Unassembled WGS sequence"/>
</dbReference>
<comment type="caution">
    <text evidence="1">The sequence shown here is derived from an EMBL/GenBank/DDBJ whole genome shotgun (WGS) entry which is preliminary data.</text>
</comment>
<protein>
    <submittedName>
        <fullName evidence="1">Peptidase M, neutral zinc metallopeptidase site</fullName>
    </submittedName>
</protein>
<dbReference type="RefSeq" id="WP_190717122.1">
    <property type="nucleotide sequence ID" value="NZ_JACJST010000019.1"/>
</dbReference>